<dbReference type="Gene3D" id="3.40.605.10">
    <property type="entry name" value="Aldehyde Dehydrogenase, Chain A, domain 1"/>
    <property type="match status" value="1"/>
</dbReference>
<proteinExistence type="inferred from homology"/>
<dbReference type="InterPro" id="IPR015590">
    <property type="entry name" value="Aldehyde_DH_dom"/>
</dbReference>
<evidence type="ECO:0000313" key="4">
    <source>
        <dbReference type="EMBL" id="HHF98182.1"/>
    </source>
</evidence>
<dbReference type="SUPFAM" id="SSF53720">
    <property type="entry name" value="ALDH-like"/>
    <property type="match status" value="1"/>
</dbReference>
<dbReference type="InterPro" id="IPR016162">
    <property type="entry name" value="Ald_DH_N"/>
</dbReference>
<reference evidence="4" key="1">
    <citation type="journal article" date="2020" name="mSystems">
        <title>Genome- and Community-Level Interaction Insights into Carbon Utilization and Element Cycling Functions of Hydrothermarchaeota in Hydrothermal Sediment.</title>
        <authorList>
            <person name="Zhou Z."/>
            <person name="Liu Y."/>
            <person name="Xu W."/>
            <person name="Pan J."/>
            <person name="Luo Z.H."/>
            <person name="Li M."/>
        </authorList>
    </citation>
    <scope>NUCLEOTIDE SEQUENCE [LARGE SCALE GENOMIC DNA]</scope>
    <source>
        <strain evidence="4">HyVt-92</strain>
    </source>
</reference>
<accession>A0A7V5I0F8</accession>
<dbReference type="Pfam" id="PF00171">
    <property type="entry name" value="Aldedh"/>
    <property type="match status" value="1"/>
</dbReference>
<dbReference type="FunFam" id="3.40.309.10:FF:000009">
    <property type="entry name" value="Aldehyde dehydrogenase A"/>
    <property type="match status" value="1"/>
</dbReference>
<evidence type="ECO:0000256" key="2">
    <source>
        <dbReference type="ARBA" id="ARBA00023002"/>
    </source>
</evidence>
<protein>
    <submittedName>
        <fullName evidence="4">Aldehyde dehydrogenase</fullName>
    </submittedName>
</protein>
<sequence>MQKFKFLINNEWVDAVDGETYKVIDPSKNEPIAEVALANEKDVDRAVKAAREAFDSGVWSELDGDERADYMLKVAELMRKRKKELAKWETLQTGKPIKESEEVDIPYSIRAMEYFANQAREIKGEVIPIPGKYAFDYVTYEPYGVVGSIVPWNFPLHLATRTLCPAIATGNTVVLKPSSFTPITALLLGEMILEAGFPPGVVNIISGPGDTAGEAILRHPDINLISFTGSLEVGQKVLEASARPRIKKVILELGGKGPFIAEPDCNIDGAVNSLIPGFCLNQGEVCCASTRLFLHEKIYDEFMEKLVRRVKSIKIGDPMDPSTQLGALISKKQLERVNWYVKEAIKDGAKLVCGGEKYNVPPFDKGNFYLPTILENVTNDMRCAQEEIFGPVLVVIKYSDLDEAIKMANDTRYGLGASIWSEDPRKLYWAARKLDAGTVWMNTNLMSKIEAPYGGNKDSGLGREDGTIGLKEYLKVKNNILFVGKEYDNFYGFKD</sequence>
<dbReference type="FunFam" id="3.40.605.10:FF:000007">
    <property type="entry name" value="NAD/NADP-dependent betaine aldehyde dehydrogenase"/>
    <property type="match status" value="1"/>
</dbReference>
<dbReference type="PANTHER" id="PTHR11699">
    <property type="entry name" value="ALDEHYDE DEHYDROGENASE-RELATED"/>
    <property type="match status" value="1"/>
</dbReference>
<keyword evidence="2" id="KW-0560">Oxidoreductase</keyword>
<gene>
    <name evidence="4" type="ORF">ENL39_01685</name>
</gene>
<dbReference type="GO" id="GO:0016620">
    <property type="term" value="F:oxidoreductase activity, acting on the aldehyde or oxo group of donors, NAD or NADP as acceptor"/>
    <property type="evidence" value="ECO:0007669"/>
    <property type="project" value="InterPro"/>
</dbReference>
<evidence type="ECO:0000256" key="1">
    <source>
        <dbReference type="ARBA" id="ARBA00009986"/>
    </source>
</evidence>
<feature type="domain" description="Aldehyde dehydrogenase" evidence="3">
    <location>
        <begin position="12"/>
        <end position="478"/>
    </location>
</feature>
<organism evidence="4">
    <name type="scientific">Aerophobetes bacterium</name>
    <dbReference type="NCBI Taxonomy" id="2030807"/>
    <lineage>
        <taxon>Bacteria</taxon>
        <taxon>Candidatus Aerophobota</taxon>
    </lineage>
</organism>
<dbReference type="Proteomes" id="UP000886070">
    <property type="component" value="Unassembled WGS sequence"/>
</dbReference>
<name>A0A7V5I0F8_UNCAE</name>
<evidence type="ECO:0000259" key="3">
    <source>
        <dbReference type="Pfam" id="PF00171"/>
    </source>
</evidence>
<dbReference type="Gene3D" id="3.40.309.10">
    <property type="entry name" value="Aldehyde Dehydrogenase, Chain A, domain 2"/>
    <property type="match status" value="1"/>
</dbReference>
<dbReference type="EMBL" id="DRTT01000052">
    <property type="protein sequence ID" value="HHF98182.1"/>
    <property type="molecule type" value="Genomic_DNA"/>
</dbReference>
<dbReference type="InterPro" id="IPR016161">
    <property type="entry name" value="Ald_DH/histidinol_DH"/>
</dbReference>
<comment type="caution">
    <text evidence="4">The sequence shown here is derived from an EMBL/GenBank/DDBJ whole genome shotgun (WGS) entry which is preliminary data.</text>
</comment>
<dbReference type="InterPro" id="IPR016163">
    <property type="entry name" value="Ald_DH_C"/>
</dbReference>
<dbReference type="AlphaFoldDB" id="A0A7V5I0F8"/>
<comment type="similarity">
    <text evidence="1">Belongs to the aldehyde dehydrogenase family.</text>
</comment>